<dbReference type="EMBL" id="UINC01084020">
    <property type="protein sequence ID" value="SVC30280.1"/>
    <property type="molecule type" value="Genomic_DNA"/>
</dbReference>
<sequence>MILFFRDAGPFSCQAAQVIQFGPPHPAPAQYLD</sequence>
<proteinExistence type="predicted"/>
<reference evidence="1" key="1">
    <citation type="submission" date="2018-05" db="EMBL/GenBank/DDBJ databases">
        <authorList>
            <person name="Lanie J.A."/>
            <person name="Ng W.-L."/>
            <person name="Kazmierczak K.M."/>
            <person name="Andrzejewski T.M."/>
            <person name="Davidsen T.M."/>
            <person name="Wayne K.J."/>
            <person name="Tettelin H."/>
            <person name="Glass J.I."/>
            <person name="Rusch D."/>
            <person name="Podicherti R."/>
            <person name="Tsui H.-C.T."/>
            <person name="Winkler M.E."/>
        </authorList>
    </citation>
    <scope>NUCLEOTIDE SEQUENCE</scope>
</reference>
<feature type="non-terminal residue" evidence="1">
    <location>
        <position position="33"/>
    </location>
</feature>
<organism evidence="1">
    <name type="scientific">marine metagenome</name>
    <dbReference type="NCBI Taxonomy" id="408172"/>
    <lineage>
        <taxon>unclassified sequences</taxon>
        <taxon>metagenomes</taxon>
        <taxon>ecological metagenomes</taxon>
    </lineage>
</organism>
<evidence type="ECO:0000313" key="1">
    <source>
        <dbReference type="EMBL" id="SVC30280.1"/>
    </source>
</evidence>
<gene>
    <name evidence="1" type="ORF">METZ01_LOCUS283134</name>
</gene>
<protein>
    <submittedName>
        <fullName evidence="1">Uncharacterized protein</fullName>
    </submittedName>
</protein>
<name>A0A382L0P6_9ZZZZ</name>
<accession>A0A382L0P6</accession>
<dbReference type="AlphaFoldDB" id="A0A382L0P6"/>